<feature type="region of interest" description="Disordered" evidence="1">
    <location>
        <begin position="329"/>
        <end position="348"/>
    </location>
</feature>
<comment type="caution">
    <text evidence="3">The sequence shown here is derived from an EMBL/GenBank/DDBJ whole genome shotgun (WGS) entry which is preliminary data.</text>
</comment>
<evidence type="ECO:0000256" key="2">
    <source>
        <dbReference type="SAM" id="SignalP"/>
    </source>
</evidence>
<evidence type="ECO:0000256" key="1">
    <source>
        <dbReference type="SAM" id="MobiDB-lite"/>
    </source>
</evidence>
<reference evidence="3 4" key="1">
    <citation type="submission" date="2021-05" db="EMBL/GenBank/DDBJ databases">
        <title>A Polyphasic approach of four new species of the genus Ohtaekwangia: Ohtaekwangia histidinii sp. nov., Ohtaekwangia cretensis sp. nov., Ohtaekwangia indiensis sp. nov., Ohtaekwangia reichenbachii sp. nov. from diverse environment.</title>
        <authorList>
            <person name="Octaviana S."/>
        </authorList>
    </citation>
    <scope>NUCLEOTIDE SEQUENCE [LARGE SCALE GENOMIC DNA]</scope>
    <source>
        <strain evidence="3 4">PWU37</strain>
    </source>
</reference>
<feature type="chain" id="PRO_5042929531" evidence="2">
    <location>
        <begin position="27"/>
        <end position="661"/>
    </location>
</feature>
<dbReference type="Proteomes" id="UP001319180">
    <property type="component" value="Unassembled WGS sequence"/>
</dbReference>
<keyword evidence="2" id="KW-0732">Signal</keyword>
<feature type="signal peptide" evidence="2">
    <location>
        <begin position="1"/>
        <end position="26"/>
    </location>
</feature>
<keyword evidence="4" id="KW-1185">Reference proteome</keyword>
<gene>
    <name evidence="3" type="ORF">KK078_13570</name>
</gene>
<dbReference type="EMBL" id="JAHESC010000018">
    <property type="protein sequence ID" value="MBT1687595.1"/>
    <property type="molecule type" value="Genomic_DNA"/>
</dbReference>
<organism evidence="3 4">
    <name type="scientific">Dawidia soli</name>
    <dbReference type="NCBI Taxonomy" id="2782352"/>
    <lineage>
        <taxon>Bacteria</taxon>
        <taxon>Pseudomonadati</taxon>
        <taxon>Bacteroidota</taxon>
        <taxon>Cytophagia</taxon>
        <taxon>Cytophagales</taxon>
        <taxon>Chryseotaleaceae</taxon>
        <taxon>Dawidia</taxon>
    </lineage>
</organism>
<dbReference type="AlphaFoldDB" id="A0AAP2DB02"/>
<evidence type="ECO:0000313" key="4">
    <source>
        <dbReference type="Proteomes" id="UP001319180"/>
    </source>
</evidence>
<evidence type="ECO:0000313" key="3">
    <source>
        <dbReference type="EMBL" id="MBT1687595.1"/>
    </source>
</evidence>
<dbReference type="PROSITE" id="PS51257">
    <property type="entry name" value="PROKAR_LIPOPROTEIN"/>
    <property type="match status" value="1"/>
</dbReference>
<dbReference type="RefSeq" id="WP_254090826.1">
    <property type="nucleotide sequence ID" value="NZ_JAHESC010000018.1"/>
</dbReference>
<name>A0AAP2DB02_9BACT</name>
<sequence>MKRPMINCFVLIGFLLSACLTGFCQVLDSENKVGITLSDGLQVICYGRANTASSANYNLFSNEYYYLPTNLRLSKKDDGTPEFIFVKYTTEETVAAGGVQGALMHFLMEWGLTPAQEKELQQKIAQKIGDLKGVNPKYSQVKNPKVIGPVTLKSDIEGETFRIISGTLTNEKFTPNMVTTGKAAPVPGAKMAVAAILEKNGAQLLAATFEKARSITDVSLNLRFAYEVLTPAVDGVITVNWTEISRLYHEYSREYTHKDKDDDTMPFSNSLKDDEITDTEKDSLVSFLMKNKAVVIKLDQLKPDNPIAKEVTDAFMEYFLSSVAEKDFSEPEEGKAATSPAPGERYQPSEDLYKYTFNTKRIETKTKIGVETYSLKLRIPVVHETILTENLASWYDGVKHNAKCVTSVNLNDPFFQHREIHLILDGQAEQMFGDEVNAVSVDIRKKRSSGNDFQDAITIDKTTLTKGTLASLTYARGEDKNPDVYEYRTSWNLKGNIYPTDPKWEKGDWKGINLTAPVSPRTIQFEGDLTQMQEMGIPRATLQVRYQKFGKEVETNIPLTVSKGQSLIEKTIYTDKDTRGYVYRLILTPKTGEKCVLPWEAKINDDYVFAVIPDALRDKESEIFKQAVELGKTILSPKDGEVNKVDKVLDGFKEIFDTVKN</sequence>
<accession>A0AAP2DB02</accession>
<protein>
    <submittedName>
        <fullName evidence="3">Uncharacterized protein</fullName>
    </submittedName>
</protein>
<proteinExistence type="predicted"/>